<dbReference type="InterPro" id="IPR058624">
    <property type="entry name" value="MdtA-like_HH"/>
</dbReference>
<dbReference type="Gene3D" id="1.10.287.470">
    <property type="entry name" value="Helix hairpin bin"/>
    <property type="match status" value="2"/>
</dbReference>
<protein>
    <submittedName>
        <fullName evidence="10">HlyD family secretion protein</fullName>
    </submittedName>
</protein>
<comment type="caution">
    <text evidence="10">The sequence shown here is derived from an EMBL/GenBank/DDBJ whole genome shotgun (WGS) entry which is preliminary data.</text>
</comment>
<dbReference type="Pfam" id="PF25876">
    <property type="entry name" value="HH_MFP_RND"/>
    <property type="match status" value="1"/>
</dbReference>
<dbReference type="Pfam" id="PF25917">
    <property type="entry name" value="BSH_RND"/>
    <property type="match status" value="1"/>
</dbReference>
<keyword evidence="4 6" id="KW-0472">Membrane</keyword>
<organism evidence="10 11">
    <name type="scientific">Chryseobacterium tagetis</name>
    <dbReference type="NCBI Taxonomy" id="2801334"/>
    <lineage>
        <taxon>Bacteria</taxon>
        <taxon>Pseudomonadati</taxon>
        <taxon>Bacteroidota</taxon>
        <taxon>Flavobacteriia</taxon>
        <taxon>Flavobacteriales</taxon>
        <taxon>Weeksellaceae</taxon>
        <taxon>Chryseobacterium group</taxon>
        <taxon>Chryseobacterium</taxon>
    </lineage>
</organism>
<dbReference type="Gene3D" id="2.40.30.170">
    <property type="match status" value="1"/>
</dbReference>
<feature type="domain" description="Multidrug resistance protein MdtA-like alpha-helical hairpin" evidence="7">
    <location>
        <begin position="127"/>
        <end position="218"/>
    </location>
</feature>
<feature type="coiled-coil region" evidence="5">
    <location>
        <begin position="129"/>
        <end position="180"/>
    </location>
</feature>
<feature type="domain" description="CusB-like beta-barrel" evidence="9">
    <location>
        <begin position="256"/>
        <end position="294"/>
    </location>
</feature>
<dbReference type="PANTHER" id="PTHR30386:SF26">
    <property type="entry name" value="TRANSPORT PROTEIN COMB"/>
    <property type="match status" value="1"/>
</dbReference>
<dbReference type="InterPro" id="IPR058792">
    <property type="entry name" value="Beta-barrel_RND_2"/>
</dbReference>
<keyword evidence="2 6" id="KW-0812">Transmembrane</keyword>
<keyword evidence="3 6" id="KW-1133">Transmembrane helix</keyword>
<dbReference type="PANTHER" id="PTHR30386">
    <property type="entry name" value="MEMBRANE FUSION SUBUNIT OF EMRAB-TOLC MULTIDRUG EFFLUX PUMP"/>
    <property type="match status" value="1"/>
</dbReference>
<gene>
    <name evidence="10" type="ORF">JI747_012355</name>
</gene>
<evidence type="ECO:0000313" key="10">
    <source>
        <dbReference type="EMBL" id="MCA6067978.1"/>
    </source>
</evidence>
<evidence type="ECO:0000256" key="6">
    <source>
        <dbReference type="SAM" id="Phobius"/>
    </source>
</evidence>
<dbReference type="Gene3D" id="2.40.50.100">
    <property type="match status" value="1"/>
</dbReference>
<comment type="subcellular location">
    <subcellularLocation>
        <location evidence="1">Membrane</location>
        <topology evidence="1">Single-pass membrane protein</topology>
    </subcellularLocation>
</comment>
<evidence type="ECO:0000259" key="7">
    <source>
        <dbReference type="Pfam" id="PF25876"/>
    </source>
</evidence>
<evidence type="ECO:0000313" key="11">
    <source>
        <dbReference type="Proteomes" id="UP000618240"/>
    </source>
</evidence>
<keyword evidence="11" id="KW-1185">Reference proteome</keyword>
<sequence>MLKQENKKTQRLSRIFFNSISVILIVVLLIWGLLYYFHLNDNSYTEDAQVEAYISPINTRISGYIKEIRFDENQYVKKGDTIIIIDDKEYKIQVEQALATLKNAQAGKTVVGADIGLSANSTFISDANIAEAKARLDNQSTNMKRYENLLKADVIPQYQYDEVKTEYEAVKARYESLIRQRQSTTLSTKAVSEKLNVSDADIMRAKASLELAKLNISYCYIMAPFDGIMGRRKISVGQLLQVGQPLATIVEGNQKWVTANFTESQIGKIKVGDVMSIKVDALKGKVFEGRVESLSGATGSRYSAVPVDNSTGNFVKVQQRIPVRIIFTKEHNSKQDLANIRAGMNVEVTKKN</sequence>
<evidence type="ECO:0000256" key="1">
    <source>
        <dbReference type="ARBA" id="ARBA00004167"/>
    </source>
</evidence>
<reference evidence="10 11" key="1">
    <citation type="submission" date="2021-09" db="EMBL/GenBank/DDBJ databases">
        <title>Genome sequencing and assembly of Chryseobacterium sp. RG1.</title>
        <authorList>
            <person name="Chhetri G."/>
        </authorList>
    </citation>
    <scope>NUCLEOTIDE SEQUENCE [LARGE SCALE GENOMIC DNA]</scope>
    <source>
        <strain evidence="10 11">RG1</strain>
    </source>
</reference>
<evidence type="ECO:0000259" key="9">
    <source>
        <dbReference type="Pfam" id="PF25954"/>
    </source>
</evidence>
<evidence type="ECO:0000256" key="5">
    <source>
        <dbReference type="SAM" id="Coils"/>
    </source>
</evidence>
<keyword evidence="5" id="KW-0175">Coiled coil</keyword>
<feature type="domain" description="Multidrug resistance protein MdtA-like barrel-sandwich hybrid" evidence="8">
    <location>
        <begin position="57"/>
        <end position="250"/>
    </location>
</feature>
<dbReference type="Proteomes" id="UP000618240">
    <property type="component" value="Unassembled WGS sequence"/>
</dbReference>
<evidence type="ECO:0000256" key="4">
    <source>
        <dbReference type="ARBA" id="ARBA00023136"/>
    </source>
</evidence>
<dbReference type="SUPFAM" id="SSF111369">
    <property type="entry name" value="HlyD-like secretion proteins"/>
    <property type="match status" value="3"/>
</dbReference>
<dbReference type="InterPro" id="IPR050739">
    <property type="entry name" value="MFP"/>
</dbReference>
<dbReference type="RefSeq" id="WP_225689118.1">
    <property type="nucleotide sequence ID" value="NZ_JAERSE020000003.1"/>
</dbReference>
<dbReference type="Pfam" id="PF25954">
    <property type="entry name" value="Beta-barrel_RND_2"/>
    <property type="match status" value="1"/>
</dbReference>
<evidence type="ECO:0000259" key="8">
    <source>
        <dbReference type="Pfam" id="PF25917"/>
    </source>
</evidence>
<dbReference type="InterPro" id="IPR058625">
    <property type="entry name" value="MdtA-like_BSH"/>
</dbReference>
<accession>A0ABS8A213</accession>
<evidence type="ECO:0000256" key="2">
    <source>
        <dbReference type="ARBA" id="ARBA00022692"/>
    </source>
</evidence>
<feature type="transmembrane region" description="Helical" evidence="6">
    <location>
        <begin position="12"/>
        <end position="37"/>
    </location>
</feature>
<proteinExistence type="predicted"/>
<name>A0ABS8A213_9FLAO</name>
<dbReference type="EMBL" id="JAERSE020000003">
    <property type="protein sequence ID" value="MCA6067978.1"/>
    <property type="molecule type" value="Genomic_DNA"/>
</dbReference>
<evidence type="ECO:0000256" key="3">
    <source>
        <dbReference type="ARBA" id="ARBA00022989"/>
    </source>
</evidence>